<proteinExistence type="predicted"/>
<comment type="caution">
    <text evidence="1">The sequence shown here is derived from an EMBL/GenBank/DDBJ whole genome shotgun (WGS) entry which is preliminary data.</text>
</comment>
<organism evidence="1 2">
    <name type="scientific">Halocaridina rubra</name>
    <name type="common">Hawaiian red shrimp</name>
    <dbReference type="NCBI Taxonomy" id="373956"/>
    <lineage>
        <taxon>Eukaryota</taxon>
        <taxon>Metazoa</taxon>
        <taxon>Ecdysozoa</taxon>
        <taxon>Arthropoda</taxon>
        <taxon>Crustacea</taxon>
        <taxon>Multicrustacea</taxon>
        <taxon>Malacostraca</taxon>
        <taxon>Eumalacostraca</taxon>
        <taxon>Eucarida</taxon>
        <taxon>Decapoda</taxon>
        <taxon>Pleocyemata</taxon>
        <taxon>Caridea</taxon>
        <taxon>Atyoidea</taxon>
        <taxon>Atyidae</taxon>
        <taxon>Halocaridina</taxon>
    </lineage>
</organism>
<dbReference type="AlphaFoldDB" id="A0AAN8X503"/>
<name>A0AAN8X503_HALRR</name>
<evidence type="ECO:0000313" key="2">
    <source>
        <dbReference type="Proteomes" id="UP001381693"/>
    </source>
</evidence>
<sequence>MGEGEVCHNTMDTCDCPSPAGCGCPVRITPPLRPANLPLVLSIESIKDMMKWLLG</sequence>
<protein>
    <submittedName>
        <fullName evidence="1">Uncharacterized protein</fullName>
    </submittedName>
</protein>
<dbReference type="Proteomes" id="UP001381693">
    <property type="component" value="Unassembled WGS sequence"/>
</dbReference>
<keyword evidence="2" id="KW-1185">Reference proteome</keyword>
<reference evidence="1 2" key="1">
    <citation type="submission" date="2023-11" db="EMBL/GenBank/DDBJ databases">
        <title>Halocaridina rubra genome assembly.</title>
        <authorList>
            <person name="Smith C."/>
        </authorList>
    </citation>
    <scope>NUCLEOTIDE SEQUENCE [LARGE SCALE GENOMIC DNA]</scope>
    <source>
        <strain evidence="1">EP-1</strain>
        <tissue evidence="1">Whole</tissue>
    </source>
</reference>
<accession>A0AAN8X503</accession>
<feature type="non-terminal residue" evidence="1">
    <location>
        <position position="55"/>
    </location>
</feature>
<evidence type="ECO:0000313" key="1">
    <source>
        <dbReference type="EMBL" id="KAK7072245.1"/>
    </source>
</evidence>
<dbReference type="EMBL" id="JAXCGZ010013584">
    <property type="protein sequence ID" value="KAK7072245.1"/>
    <property type="molecule type" value="Genomic_DNA"/>
</dbReference>
<gene>
    <name evidence="1" type="ORF">SK128_002745</name>
</gene>